<organism evidence="2 3">
    <name type="scientific">Seminavis robusta</name>
    <dbReference type="NCBI Taxonomy" id="568900"/>
    <lineage>
        <taxon>Eukaryota</taxon>
        <taxon>Sar</taxon>
        <taxon>Stramenopiles</taxon>
        <taxon>Ochrophyta</taxon>
        <taxon>Bacillariophyta</taxon>
        <taxon>Bacillariophyceae</taxon>
        <taxon>Bacillariophycidae</taxon>
        <taxon>Naviculales</taxon>
        <taxon>Naviculaceae</taxon>
        <taxon>Seminavis</taxon>
    </lineage>
</organism>
<gene>
    <name evidence="2" type="ORF">SEMRO_520_G159200.1</name>
</gene>
<evidence type="ECO:0000313" key="2">
    <source>
        <dbReference type="EMBL" id="CAB9512133.1"/>
    </source>
</evidence>
<evidence type="ECO:0000256" key="1">
    <source>
        <dbReference type="SAM" id="MobiDB-lite"/>
    </source>
</evidence>
<sequence length="1351" mass="148218">MCIEVHVEDGETLLNVTFSAESSWKFISLEYWIGENVSSVPTESDGTIDTDRFPYYWCNSSGVYEWTDRVELKWEYNCEEASTFDLSVVSQTTFVQVYENGTVIDESEVTLFATEYQEDLYGWFDFELNCECPPLEPCTDFNQTLPPVDVEIEICIDTVDGSMEECHDILAGDSMVLGSVCTRIAEENGTDVLEVTFTALENWSFVTNEIWVGENISAVPLDEDDLDTDAFPYYWCNSSGLSVWTTTIPLKWTYLCEGMESFSLAIVAQSTLGRLLPSGAVDKDSEIVAYVYENQDVGSLYSWYDVDIMCECPPNVTTNVTDRTTPGEICIETDDQSSKDCYDILANNSFVAGSMCLEILNGTQFEVSFTATQGWAFVSSEYWIGESIGDVPLDEHDSLDIENFPYFWCNSTGLISVLDYMEMKWSYNCEDMGSFGLQMVAHFTVAQLQEDGSIDADSEMIAFAQEFQSQTSGESYGWLDFVVDCDCPGSLPPPPPANDTEICIETDGQSSKDCYDILANNSFVAGSMCLEILNGTQFEVSFTATQGWAFVSSEYWIGESIGDVPLDEDDSLDIENFPYFWCNSTGVTSVVDYMEMKWSYNCEDMGSFGLQMVAHFTVAQLQGDGSIDADSEMIAFAQEYLVQSNDQTYGWLDFVVDCACTAASPTPNIPSTHMCIDSDDNASNNECREFLVGDTESLGTVCFSISDDPMNLDVTFKASEGWAFVSTEFWVGEDVGEMPTDEDDSPDLENFPYFWCNSTGLSSVSDYVEMKWSYNCDDVDKFDLSAVAHATLGRLSKNGFVDQESEVTVFASEHTSDNGLFGWLDFVVGCKCADLEDPSRLSASVCEPSVVLVDEDFESEEDEQSWREGSEYSWSGGITTETSDLGHFLGRLGQSRERVSQNFTVPLSGGISADSVTLEFQLYQIDRWLDSEDTVTLEVGGASKVVLGELSSHPAHHFLAGEVDGISWSCNNTVSGTNLGFLPDNDAIHSVKLQIPAGFFASSGVLEIAIVVSASLDIDEQSAGIDNFKLTAHYSCDSRRQLDAIGSSGCDKSAEISHERFESGLEEGWKNGLISQHGSLGHFLGRMGVENPRSSKMFALPVDATEKVSISFHVYEFGSWNSADRILLTIGTTDVDLGIFSRESSHVLRGSVRGISWSREALPALSSSEVAVHEVFVTVPREALSTSGKLPVTFWFDLNGSITSKSGGIDNLRVVALGGCGAAQQQHDLANHHFGMSNLPEGATKKFADVSGTDESSSEAASMSSSSNAGAPVDEPSMDGNDEDDGASGPHCSAVDFPCEGGTKAYICHYSVFKGYNTYCVDEDDTDVIRFYPNDYCGPCVGGYGGKKPSL</sequence>
<feature type="region of interest" description="Disordered" evidence="1">
    <location>
        <begin position="1248"/>
        <end position="1289"/>
    </location>
</feature>
<dbReference type="OrthoDB" id="49654at2759"/>
<name>A0A9N8E083_9STRA</name>
<keyword evidence="3" id="KW-1185">Reference proteome</keyword>
<reference evidence="2" key="1">
    <citation type="submission" date="2020-06" db="EMBL/GenBank/DDBJ databases">
        <authorList>
            <consortium name="Plant Systems Biology data submission"/>
        </authorList>
    </citation>
    <scope>NUCLEOTIDE SEQUENCE</scope>
    <source>
        <strain evidence="2">D6</strain>
    </source>
</reference>
<dbReference type="EMBL" id="CAICTM010000519">
    <property type="protein sequence ID" value="CAB9512133.1"/>
    <property type="molecule type" value="Genomic_DNA"/>
</dbReference>
<proteinExistence type="predicted"/>
<protein>
    <submittedName>
        <fullName evidence="2">Uncharacterized protein</fullName>
    </submittedName>
</protein>
<evidence type="ECO:0000313" key="3">
    <source>
        <dbReference type="Proteomes" id="UP001153069"/>
    </source>
</evidence>
<comment type="caution">
    <text evidence="2">The sequence shown here is derived from an EMBL/GenBank/DDBJ whole genome shotgun (WGS) entry which is preliminary data.</text>
</comment>
<feature type="compositionally biased region" description="Acidic residues" evidence="1">
    <location>
        <begin position="1276"/>
        <end position="1286"/>
    </location>
</feature>
<dbReference type="Proteomes" id="UP001153069">
    <property type="component" value="Unassembled WGS sequence"/>
</dbReference>
<feature type="compositionally biased region" description="Low complexity" evidence="1">
    <location>
        <begin position="1258"/>
        <end position="1267"/>
    </location>
</feature>
<accession>A0A9N8E083</accession>